<dbReference type="Gene3D" id="3.30.9.10">
    <property type="entry name" value="D-Amino Acid Oxidase, subunit A, domain 2"/>
    <property type="match status" value="1"/>
</dbReference>
<dbReference type="PROSITE" id="PS51257">
    <property type="entry name" value="PROKAR_LIPOPROTEIN"/>
    <property type="match status" value="1"/>
</dbReference>
<dbReference type="AlphaFoldDB" id="A0A926J5S0"/>
<protein>
    <submittedName>
        <fullName evidence="3">FAD-dependent oxidoreductase</fullName>
    </submittedName>
</protein>
<name>A0A926J5S0_9RHOB</name>
<keyword evidence="1" id="KW-0560">Oxidoreductase</keyword>
<dbReference type="SUPFAM" id="SSF51971">
    <property type="entry name" value="Nucleotide-binding domain"/>
    <property type="match status" value="1"/>
</dbReference>
<feature type="domain" description="FAD dependent oxidoreductase" evidence="2">
    <location>
        <begin position="14"/>
        <end position="339"/>
    </location>
</feature>
<accession>A0A926J5S0</accession>
<dbReference type="PRINTS" id="PR00411">
    <property type="entry name" value="PNDRDTASEI"/>
</dbReference>
<proteinExistence type="predicted"/>
<dbReference type="PANTHER" id="PTHR13847">
    <property type="entry name" value="SARCOSINE DEHYDROGENASE-RELATED"/>
    <property type="match status" value="1"/>
</dbReference>
<dbReference type="PANTHER" id="PTHR13847:SF289">
    <property type="entry name" value="GLYCINE OXIDASE"/>
    <property type="match status" value="1"/>
</dbReference>
<evidence type="ECO:0000259" key="2">
    <source>
        <dbReference type="Pfam" id="PF01266"/>
    </source>
</evidence>
<reference evidence="3" key="1">
    <citation type="submission" date="2020-08" db="EMBL/GenBank/DDBJ databases">
        <title>Paracoccus amoyensis sp. nov., isolated from the surface seawater at coast of Xiamen, Fujian.</title>
        <authorList>
            <person name="Lyu L."/>
        </authorList>
    </citation>
    <scope>NUCLEOTIDE SEQUENCE</scope>
    <source>
        <strain evidence="3">11-3</strain>
    </source>
</reference>
<dbReference type="Gene3D" id="3.50.50.60">
    <property type="entry name" value="FAD/NAD(P)-binding domain"/>
    <property type="match status" value="1"/>
</dbReference>
<gene>
    <name evidence="3" type="ORF">H4P12_07285</name>
</gene>
<keyword evidence="4" id="KW-1185">Reference proteome</keyword>
<comment type="caution">
    <text evidence="3">The sequence shown here is derived from an EMBL/GenBank/DDBJ whole genome shotgun (WGS) entry which is preliminary data.</text>
</comment>
<evidence type="ECO:0000256" key="1">
    <source>
        <dbReference type="ARBA" id="ARBA00023002"/>
    </source>
</evidence>
<dbReference type="GO" id="GO:0005737">
    <property type="term" value="C:cytoplasm"/>
    <property type="evidence" value="ECO:0007669"/>
    <property type="project" value="TreeGrafter"/>
</dbReference>
<dbReference type="Pfam" id="PF01266">
    <property type="entry name" value="DAO"/>
    <property type="match status" value="1"/>
</dbReference>
<dbReference type="InterPro" id="IPR006076">
    <property type="entry name" value="FAD-dep_OxRdtase"/>
</dbReference>
<dbReference type="Proteomes" id="UP000608594">
    <property type="component" value="Unassembled WGS sequence"/>
</dbReference>
<organism evidence="3 4">
    <name type="scientific">Paracoccus amoyensis</name>
    <dbReference type="NCBI Taxonomy" id="2760093"/>
    <lineage>
        <taxon>Bacteria</taxon>
        <taxon>Pseudomonadati</taxon>
        <taxon>Pseudomonadota</taxon>
        <taxon>Alphaproteobacteria</taxon>
        <taxon>Rhodobacterales</taxon>
        <taxon>Paracoccaceae</taxon>
        <taxon>Paracoccus</taxon>
    </lineage>
</organism>
<dbReference type="EMBL" id="JACOQL010000002">
    <property type="protein sequence ID" value="MBC9246517.1"/>
    <property type="molecule type" value="Genomic_DNA"/>
</dbReference>
<dbReference type="GO" id="GO:0016491">
    <property type="term" value="F:oxidoreductase activity"/>
    <property type="evidence" value="ECO:0007669"/>
    <property type="project" value="UniProtKB-KW"/>
</dbReference>
<dbReference type="SUPFAM" id="SSF54373">
    <property type="entry name" value="FAD-linked reductases, C-terminal domain"/>
    <property type="match status" value="1"/>
</dbReference>
<evidence type="ECO:0000313" key="3">
    <source>
        <dbReference type="EMBL" id="MBC9246517.1"/>
    </source>
</evidence>
<evidence type="ECO:0000313" key="4">
    <source>
        <dbReference type="Proteomes" id="UP000608594"/>
    </source>
</evidence>
<sequence length="354" mass="36990">MQAARGKAPGLTSVTIVGGGILGLSCAWEMARCGAEVTVIEADRIGAGSSGGHVGALAPHAPENWNPKKAFQLDSLLAGEDFWAGVATAGGVSPGYARTGRLQPVPDMATAERLRERIAGAAGRWPATMQMRLTQHPDSPLRPESPTGLWLEDGLTARIAPRAALAALVAAIRSTGGQLIEGQRLHPGDIAGPVLWATGTPGLLALSQDLNRNIGKGVKGQSALLRFDAPNAPQLFADALHIVPHADGTIAIGSTSENSFTDLSVDDQLDQIVARARLICPALGNAPVIDRWAGARPRAKSRAPLLGAWPGHDGNFVVNGGFKIGFGMAPKIAQVMADLILKGQDKIPEEFRLR</sequence>
<dbReference type="InterPro" id="IPR036188">
    <property type="entry name" value="FAD/NAD-bd_sf"/>
</dbReference>